<dbReference type="OrthoDB" id="9969526at2"/>
<dbReference type="EMBL" id="VKLS01000689">
    <property type="protein sequence ID" value="TSB21091.1"/>
    <property type="molecule type" value="Genomic_DNA"/>
</dbReference>
<dbReference type="AlphaFoldDB" id="A0A553XVS9"/>
<reference evidence="2 3" key="1">
    <citation type="submission" date="2019-07" db="EMBL/GenBank/DDBJ databases">
        <title>Draft genome for Streptomyces benahoarensis MZ03-48.</title>
        <authorList>
            <person name="Gonzalez-Pimentel J.L."/>
        </authorList>
    </citation>
    <scope>NUCLEOTIDE SEQUENCE [LARGE SCALE GENOMIC DNA]</scope>
    <source>
        <strain evidence="2 3">MZ03-48</strain>
    </source>
</reference>
<name>A0A553XVS9_9ACTN</name>
<gene>
    <name evidence="2" type="ORF">FNZ23_28685</name>
</gene>
<dbReference type="RefSeq" id="WP_143944784.1">
    <property type="nucleotide sequence ID" value="NZ_VKLS01000689.1"/>
</dbReference>
<feature type="region of interest" description="Disordered" evidence="1">
    <location>
        <begin position="1"/>
        <end position="34"/>
    </location>
</feature>
<organism evidence="2 3">
    <name type="scientific">Streptomyces benahoarensis</name>
    <dbReference type="NCBI Taxonomy" id="2595054"/>
    <lineage>
        <taxon>Bacteria</taxon>
        <taxon>Bacillati</taxon>
        <taxon>Actinomycetota</taxon>
        <taxon>Actinomycetes</taxon>
        <taxon>Kitasatosporales</taxon>
        <taxon>Streptomycetaceae</taxon>
        <taxon>Streptomyces</taxon>
    </lineage>
</organism>
<protein>
    <submittedName>
        <fullName evidence="2">Uncharacterized protein</fullName>
    </submittedName>
</protein>
<evidence type="ECO:0000313" key="3">
    <source>
        <dbReference type="Proteomes" id="UP000320888"/>
    </source>
</evidence>
<evidence type="ECO:0000313" key="2">
    <source>
        <dbReference type="EMBL" id="TSB21091.1"/>
    </source>
</evidence>
<dbReference type="Proteomes" id="UP000320888">
    <property type="component" value="Unassembled WGS sequence"/>
</dbReference>
<comment type="caution">
    <text evidence="2">The sequence shown here is derived from an EMBL/GenBank/DDBJ whole genome shotgun (WGS) entry which is preliminary data.</text>
</comment>
<keyword evidence="3" id="KW-1185">Reference proteome</keyword>
<evidence type="ECO:0000256" key="1">
    <source>
        <dbReference type="SAM" id="MobiDB-lite"/>
    </source>
</evidence>
<sequence>MRDVGGHAAPHPTAQGEGMNAPTTAQPGGGTDADARIAALEENHRRMAAEIERLEEEVQGLRRPGLGFIARVGVGLIVLMTAVVQGG</sequence>
<proteinExistence type="predicted"/>
<accession>A0A553XVS9</accession>